<sequence>SENNARAHGMFPRKGCLVPGADADLVVFSRQPEAVRVTAERVGSFADYTPYEGRELHYLPTRVFLRGRETFDGESFTGAGTGEFLHRPLALPATPGR</sequence>
<dbReference type="Gene3D" id="3.20.20.140">
    <property type="entry name" value="Metal-dependent hydrolases"/>
    <property type="match status" value="1"/>
</dbReference>
<feature type="non-terminal residue" evidence="1">
    <location>
        <position position="1"/>
    </location>
</feature>
<dbReference type="GO" id="GO:0016810">
    <property type="term" value="F:hydrolase activity, acting on carbon-nitrogen (but not peptide) bonds"/>
    <property type="evidence" value="ECO:0007669"/>
    <property type="project" value="InterPro"/>
</dbReference>
<reference evidence="1" key="1">
    <citation type="submission" date="2013-08" db="EMBL/GenBank/DDBJ databases">
        <authorList>
            <person name="Mendez C."/>
            <person name="Richter M."/>
            <person name="Ferrer M."/>
            <person name="Sanchez J."/>
        </authorList>
    </citation>
    <scope>NUCLEOTIDE SEQUENCE</scope>
</reference>
<comment type="caution">
    <text evidence="1">The sequence shown here is derived from an EMBL/GenBank/DDBJ whole genome shotgun (WGS) entry which is preliminary data.</text>
</comment>
<organism evidence="1">
    <name type="scientific">mine drainage metagenome</name>
    <dbReference type="NCBI Taxonomy" id="410659"/>
    <lineage>
        <taxon>unclassified sequences</taxon>
        <taxon>metagenomes</taxon>
        <taxon>ecological metagenomes</taxon>
    </lineage>
</organism>
<proteinExistence type="predicted"/>
<dbReference type="EMBL" id="AUZZ01009023">
    <property type="protein sequence ID" value="EQD35194.1"/>
    <property type="molecule type" value="Genomic_DNA"/>
</dbReference>
<name>T1A2A4_9ZZZZ</name>
<dbReference type="InterPro" id="IPR011059">
    <property type="entry name" value="Metal-dep_hydrolase_composite"/>
</dbReference>
<dbReference type="InterPro" id="IPR050378">
    <property type="entry name" value="Metallo-dep_Hydrolases_sf"/>
</dbReference>
<dbReference type="PANTHER" id="PTHR11647">
    <property type="entry name" value="HYDRANTOINASE/DIHYDROPYRIMIDINASE FAMILY MEMBER"/>
    <property type="match status" value="1"/>
</dbReference>
<dbReference type="SUPFAM" id="SSF51338">
    <property type="entry name" value="Composite domain of metallo-dependent hydrolases"/>
    <property type="match status" value="1"/>
</dbReference>
<dbReference type="AlphaFoldDB" id="T1A2A4"/>
<dbReference type="Gene3D" id="2.30.40.10">
    <property type="entry name" value="Urease, subunit C, domain 1"/>
    <property type="match status" value="1"/>
</dbReference>
<evidence type="ECO:0000313" key="1">
    <source>
        <dbReference type="EMBL" id="EQD35194.1"/>
    </source>
</evidence>
<dbReference type="PANTHER" id="PTHR11647:SF1">
    <property type="entry name" value="COLLAPSIN RESPONSE MEDIATOR PROTEIN"/>
    <property type="match status" value="1"/>
</dbReference>
<accession>T1A2A4</accession>
<reference evidence="1" key="2">
    <citation type="journal article" date="2014" name="ISME J.">
        <title>Microbial stratification in low pH oxic and suboxic macroscopic growths along an acid mine drainage.</title>
        <authorList>
            <person name="Mendez-Garcia C."/>
            <person name="Mesa V."/>
            <person name="Sprenger R.R."/>
            <person name="Richter M."/>
            <person name="Diez M.S."/>
            <person name="Solano J."/>
            <person name="Bargiela R."/>
            <person name="Golyshina O.V."/>
            <person name="Manteca A."/>
            <person name="Ramos J.L."/>
            <person name="Gallego J.R."/>
            <person name="Llorente I."/>
            <person name="Martins Dos Santos V.A."/>
            <person name="Jensen O.N."/>
            <person name="Pelaez A.I."/>
            <person name="Sanchez J."/>
            <person name="Ferrer M."/>
        </authorList>
    </citation>
    <scope>NUCLEOTIDE SEQUENCE</scope>
</reference>
<gene>
    <name evidence="1" type="ORF">B2A_12508</name>
</gene>
<protein>
    <submittedName>
        <fullName evidence="1">Phenylhydantoinase</fullName>
    </submittedName>
</protein>